<feature type="transmembrane region" description="Helical" evidence="6">
    <location>
        <begin position="185"/>
        <end position="206"/>
    </location>
</feature>
<dbReference type="PANTHER" id="PTHR30086">
    <property type="entry name" value="ARGININE EXPORTER PROTEIN ARGO"/>
    <property type="match status" value="1"/>
</dbReference>
<dbReference type="RefSeq" id="WP_091904227.1">
    <property type="nucleotide sequence ID" value="NZ_FNLO01000001.1"/>
</dbReference>
<keyword evidence="3 6" id="KW-0812">Transmembrane</keyword>
<reference evidence="8" key="1">
    <citation type="submission" date="2016-09" db="EMBL/GenBank/DDBJ databases">
        <authorList>
            <person name="Varghese N."/>
            <person name="Submissions S."/>
        </authorList>
    </citation>
    <scope>NUCLEOTIDE SEQUENCE [LARGE SCALE GENOMIC DNA]</scope>
    <source>
        <strain evidence="8">JS23</strain>
    </source>
</reference>
<accession>A0A1H2PJY8</accession>
<gene>
    <name evidence="7" type="ORF">SAMN05216551_101519</name>
</gene>
<evidence type="ECO:0000256" key="6">
    <source>
        <dbReference type="SAM" id="Phobius"/>
    </source>
</evidence>
<evidence type="ECO:0000256" key="1">
    <source>
        <dbReference type="ARBA" id="ARBA00004651"/>
    </source>
</evidence>
<dbReference type="OrthoDB" id="9804822at2"/>
<keyword evidence="2" id="KW-1003">Cell membrane</keyword>
<organism evidence="7 8">
    <name type="scientific">Chitinasiproducens palmae</name>
    <dbReference type="NCBI Taxonomy" id="1770053"/>
    <lineage>
        <taxon>Bacteria</taxon>
        <taxon>Pseudomonadati</taxon>
        <taxon>Pseudomonadota</taxon>
        <taxon>Betaproteobacteria</taxon>
        <taxon>Burkholderiales</taxon>
        <taxon>Burkholderiaceae</taxon>
        <taxon>Chitinasiproducens</taxon>
    </lineage>
</organism>
<evidence type="ECO:0000256" key="5">
    <source>
        <dbReference type="ARBA" id="ARBA00023136"/>
    </source>
</evidence>
<dbReference type="Proteomes" id="UP000243719">
    <property type="component" value="Unassembled WGS sequence"/>
</dbReference>
<evidence type="ECO:0000256" key="4">
    <source>
        <dbReference type="ARBA" id="ARBA00022989"/>
    </source>
</evidence>
<evidence type="ECO:0000313" key="8">
    <source>
        <dbReference type="Proteomes" id="UP000243719"/>
    </source>
</evidence>
<dbReference type="EMBL" id="FNLO01000001">
    <property type="protein sequence ID" value="SDV46658.1"/>
    <property type="molecule type" value="Genomic_DNA"/>
</dbReference>
<keyword evidence="5 6" id="KW-0472">Membrane</keyword>
<sequence>MSLHDYLLFLPACFALNMVFGPNNALAIGNSVRNGVTVAVLAASGRLLAFAAMIVVAGLGLGALLAGSETLFALVKWIGAAYLVFIGIKLWRGAPAAAAAASAQQAAPPASLGRLARQEGLVAIGNPKAILIFTAFLPQFVDPNHYALSYTIVGMTFLVLEVFAIAIYAVVGLRIAKAVRGGRAFLWFNRTSGVLMMVFGAALAFARRP</sequence>
<evidence type="ECO:0000313" key="7">
    <source>
        <dbReference type="EMBL" id="SDV46658.1"/>
    </source>
</evidence>
<feature type="transmembrane region" description="Helical" evidence="6">
    <location>
        <begin position="6"/>
        <end position="26"/>
    </location>
</feature>
<evidence type="ECO:0000256" key="3">
    <source>
        <dbReference type="ARBA" id="ARBA00022692"/>
    </source>
</evidence>
<feature type="transmembrane region" description="Helical" evidence="6">
    <location>
        <begin position="71"/>
        <end position="91"/>
    </location>
</feature>
<keyword evidence="8" id="KW-1185">Reference proteome</keyword>
<proteinExistence type="predicted"/>
<dbReference type="PIRSF" id="PIRSF006324">
    <property type="entry name" value="LeuE"/>
    <property type="match status" value="1"/>
</dbReference>
<name>A0A1H2PJY8_9BURK</name>
<feature type="transmembrane region" description="Helical" evidence="6">
    <location>
        <begin position="147"/>
        <end position="173"/>
    </location>
</feature>
<dbReference type="GO" id="GO:0005886">
    <property type="term" value="C:plasma membrane"/>
    <property type="evidence" value="ECO:0007669"/>
    <property type="project" value="UniProtKB-SubCell"/>
</dbReference>
<comment type="subcellular location">
    <subcellularLocation>
        <location evidence="1">Cell membrane</location>
        <topology evidence="1">Multi-pass membrane protein</topology>
    </subcellularLocation>
</comment>
<dbReference type="AlphaFoldDB" id="A0A1H2PJY8"/>
<dbReference type="GO" id="GO:0015171">
    <property type="term" value="F:amino acid transmembrane transporter activity"/>
    <property type="evidence" value="ECO:0007669"/>
    <property type="project" value="TreeGrafter"/>
</dbReference>
<dbReference type="Pfam" id="PF01810">
    <property type="entry name" value="LysE"/>
    <property type="match status" value="1"/>
</dbReference>
<dbReference type="STRING" id="1770053.SAMN05216551_101519"/>
<dbReference type="InterPro" id="IPR001123">
    <property type="entry name" value="LeuE-type"/>
</dbReference>
<keyword evidence="4 6" id="KW-1133">Transmembrane helix</keyword>
<evidence type="ECO:0000256" key="2">
    <source>
        <dbReference type="ARBA" id="ARBA00022475"/>
    </source>
</evidence>
<feature type="transmembrane region" description="Helical" evidence="6">
    <location>
        <begin position="38"/>
        <end position="65"/>
    </location>
</feature>
<dbReference type="PANTHER" id="PTHR30086:SF20">
    <property type="entry name" value="ARGININE EXPORTER PROTEIN ARGO-RELATED"/>
    <property type="match status" value="1"/>
</dbReference>
<protein>
    <submittedName>
        <fullName evidence="7">Threonine/homoserine/homoserine lactone efflux protein</fullName>
    </submittedName>
</protein>